<dbReference type="SMART" id="SM01022">
    <property type="entry name" value="ASCH"/>
    <property type="match status" value="1"/>
</dbReference>
<name>A0AA46GZV4_9MICO</name>
<dbReference type="Proteomes" id="UP000254118">
    <property type="component" value="Unassembled WGS sequence"/>
</dbReference>
<reference evidence="2 3" key="1">
    <citation type="submission" date="2018-06" db="EMBL/GenBank/DDBJ databases">
        <authorList>
            <consortium name="Pathogen Informatics"/>
            <person name="Doyle S."/>
        </authorList>
    </citation>
    <scope>NUCLEOTIDE SEQUENCE [LARGE SCALE GENOMIC DNA]</scope>
    <source>
        <strain evidence="2 3">NCTC7915</strain>
    </source>
</reference>
<accession>A0AA46GZV4</accession>
<dbReference type="InterPro" id="IPR009326">
    <property type="entry name" value="DUF984"/>
</dbReference>
<dbReference type="AlphaFoldDB" id="A0AA46GZV4"/>
<evidence type="ECO:0000313" key="2">
    <source>
        <dbReference type="EMBL" id="STD05898.1"/>
    </source>
</evidence>
<dbReference type="PANTHER" id="PTHR39203">
    <property type="entry name" value="CYTOPLASMIC PROTEIN-RELATED"/>
    <property type="match status" value="1"/>
</dbReference>
<dbReference type="PANTHER" id="PTHR39203:SF1">
    <property type="entry name" value="CYTOPLASMIC PROTEIN"/>
    <property type="match status" value="1"/>
</dbReference>
<comment type="caution">
    <text evidence="2">The sequence shown here is derived from an EMBL/GenBank/DDBJ whole genome shotgun (WGS) entry which is preliminary data.</text>
</comment>
<proteinExistence type="predicted"/>
<dbReference type="Gene3D" id="3.10.400.10">
    <property type="entry name" value="Sulfate adenylyltransferase"/>
    <property type="match status" value="1"/>
</dbReference>
<dbReference type="SUPFAM" id="SSF88697">
    <property type="entry name" value="PUA domain-like"/>
    <property type="match status" value="1"/>
</dbReference>
<dbReference type="InterPro" id="IPR007374">
    <property type="entry name" value="ASCH_domain"/>
</dbReference>
<evidence type="ECO:0000313" key="3">
    <source>
        <dbReference type="Proteomes" id="UP000254118"/>
    </source>
</evidence>
<feature type="domain" description="ASCH" evidence="1">
    <location>
        <begin position="51"/>
        <end position="173"/>
    </location>
</feature>
<evidence type="ECO:0000259" key="1">
    <source>
        <dbReference type="SMART" id="SM01022"/>
    </source>
</evidence>
<dbReference type="Pfam" id="PF04266">
    <property type="entry name" value="ASCH"/>
    <property type="match status" value="1"/>
</dbReference>
<organism evidence="2 3">
    <name type="scientific">Dermatophilus congolensis</name>
    <dbReference type="NCBI Taxonomy" id="1863"/>
    <lineage>
        <taxon>Bacteria</taxon>
        <taxon>Bacillati</taxon>
        <taxon>Actinomycetota</taxon>
        <taxon>Actinomycetes</taxon>
        <taxon>Micrococcales</taxon>
        <taxon>Dermatophilaceae</taxon>
        <taxon>Dermatophilus</taxon>
    </lineage>
</organism>
<dbReference type="EMBL" id="UFYA01000001">
    <property type="protein sequence ID" value="STD05898.1"/>
    <property type="molecule type" value="Genomic_DNA"/>
</dbReference>
<sequence>MQVEEGQHLLEDAQGEKIEAFWEEAKLRAMLNPVPVVFGPNAGDSLRPPAWAFGTSAEEADRAVQLILQGKKTATAAAAWDYELVGADLPQVGAMGIVLDGVGDPRALVVTTQVRVVRFDEVDAEHVRAEGEGDGAVSSWKHTRRRELVDQAAHGRDFADDMPVVLERFRVLFP</sequence>
<dbReference type="RefSeq" id="WP_115029622.1">
    <property type="nucleotide sequence ID" value="NZ_JAAFNO010000001.1"/>
</dbReference>
<dbReference type="InterPro" id="IPR015947">
    <property type="entry name" value="PUA-like_sf"/>
</dbReference>
<protein>
    <submittedName>
        <fullName evidence="2">ASCH domain</fullName>
    </submittedName>
</protein>
<dbReference type="PIRSF" id="PIRSF021320">
    <property type="entry name" value="DUF984"/>
    <property type="match status" value="1"/>
</dbReference>
<gene>
    <name evidence="2" type="ORF">NCTC7915_00506</name>
</gene>